<accession>A0A4U0NCL6</accession>
<dbReference type="GO" id="GO:0016740">
    <property type="term" value="F:transferase activity"/>
    <property type="evidence" value="ECO:0007669"/>
    <property type="project" value="UniProtKB-KW"/>
</dbReference>
<dbReference type="PANTHER" id="PTHR47791">
    <property type="entry name" value="MEIOTICALLY UP-REGULATED GENE 191 PROTEIN"/>
    <property type="match status" value="1"/>
</dbReference>
<dbReference type="SUPFAM" id="SSF48208">
    <property type="entry name" value="Six-hairpin glycosidases"/>
    <property type="match status" value="1"/>
</dbReference>
<gene>
    <name evidence="1" type="ORF">FAZ15_19565</name>
</gene>
<evidence type="ECO:0000313" key="2">
    <source>
        <dbReference type="Proteomes" id="UP000306808"/>
    </source>
</evidence>
<proteinExistence type="predicted"/>
<reference evidence="1 2" key="1">
    <citation type="submission" date="2019-04" db="EMBL/GenBank/DDBJ databases">
        <title>Sphingobacterium olei sp. nov., isolated from oil-contaminated soil.</title>
        <authorList>
            <person name="Liu B."/>
        </authorList>
    </citation>
    <scope>NUCLEOTIDE SEQUENCE [LARGE SCALE GENOMIC DNA]</scope>
    <source>
        <strain evidence="1 2">HAL-9</strain>
    </source>
</reference>
<dbReference type="InterPro" id="IPR053169">
    <property type="entry name" value="MUG_Protein"/>
</dbReference>
<name>A0A4U0NCL6_9SPHI</name>
<protein>
    <submittedName>
        <fullName evidence="1">Glycosyltransferase</fullName>
    </submittedName>
</protein>
<dbReference type="GO" id="GO:0005975">
    <property type="term" value="P:carbohydrate metabolic process"/>
    <property type="evidence" value="ECO:0007669"/>
    <property type="project" value="InterPro"/>
</dbReference>
<dbReference type="Pfam" id="PF03663">
    <property type="entry name" value="Glyco_hydro_76"/>
    <property type="match status" value="1"/>
</dbReference>
<organism evidence="1 2">
    <name type="scientific">Sphingobacterium olei</name>
    <dbReference type="NCBI Taxonomy" id="2571155"/>
    <lineage>
        <taxon>Bacteria</taxon>
        <taxon>Pseudomonadati</taxon>
        <taxon>Bacteroidota</taxon>
        <taxon>Sphingobacteriia</taxon>
        <taxon>Sphingobacteriales</taxon>
        <taxon>Sphingobacteriaceae</taxon>
        <taxon>Sphingobacterium</taxon>
    </lineage>
</organism>
<dbReference type="PANTHER" id="PTHR47791:SF4">
    <property type="entry name" value="(PUTATIVE SECRETED PROTEIN)-RELATED"/>
    <property type="match status" value="1"/>
</dbReference>
<keyword evidence="1" id="KW-0808">Transferase</keyword>
<dbReference type="Gene3D" id="1.50.10.20">
    <property type="match status" value="1"/>
</dbReference>
<dbReference type="InterPro" id="IPR005198">
    <property type="entry name" value="Glyco_hydro_76"/>
</dbReference>
<comment type="caution">
    <text evidence="1">The sequence shown here is derived from an EMBL/GenBank/DDBJ whole genome shotgun (WGS) entry which is preliminary data.</text>
</comment>
<dbReference type="InterPro" id="IPR008928">
    <property type="entry name" value="6-hairpin_glycosidase_sf"/>
</dbReference>
<dbReference type="EMBL" id="SUME01000010">
    <property type="protein sequence ID" value="TJZ51751.1"/>
    <property type="molecule type" value="Genomic_DNA"/>
</dbReference>
<evidence type="ECO:0000313" key="1">
    <source>
        <dbReference type="EMBL" id="TJZ51751.1"/>
    </source>
</evidence>
<keyword evidence="2" id="KW-1185">Reference proteome</keyword>
<dbReference type="AlphaFoldDB" id="A0A4U0NCL6"/>
<sequence length="409" mass="46399">MNFLILQIYKRMKKLCYLLLFAFIITGCDDGSEPYVKPDDNTSPVETVNAPARAKEIFDLINQYYKAGDLFKENYPMQSGDATYSYLWPYDAVVSGASQLHQLGYDVRYNDIVAGFEKYYRQTAHGNTIGGYGSSTNGSTGGGTRFYDDNSIIGVNLLEAYHITQDVTYIERAARIVPFLESGMDDKLGGALWWNEDHRYNPSSAEANKPTCSNGYATLFLLMYYEVCPEAEKPHVLQLATSLYSWLRANLYDPATKCYWNDKNANGTINTRLWTYNAGVMVQNGIRLAEITGNSQYLEEAKMTAQGAYDYFVKTRNGILSYTDTDPWFNTKLLRAYIDLAAYDESAKTYINTYYNFINNGYKKARTDVGFFYEDWTGANPGRYYSLLMQGAVVESYGALALYRGETKN</sequence>
<dbReference type="OrthoDB" id="2505409at2"/>
<dbReference type="Proteomes" id="UP000306808">
    <property type="component" value="Unassembled WGS sequence"/>
</dbReference>